<name>A0A4S3J4R6_9EURO</name>
<accession>A0A4S3J4R6</accession>
<evidence type="ECO:0000256" key="1">
    <source>
        <dbReference type="SAM" id="MobiDB-lite"/>
    </source>
</evidence>
<sequence length="116" mass="13201">MQLNSLRQKESHRRDHNPGREFSRDLLLGQYPCTIGKSRKDDEAVTMSGAVEVKSKIRLRSIGHHGDQVNDCCFQMCIPSVADTFHRLDQQQQRYAHLMTKSDTGRISYLRGVGGV</sequence>
<evidence type="ECO:0000313" key="3">
    <source>
        <dbReference type="Proteomes" id="UP000308092"/>
    </source>
</evidence>
<feature type="region of interest" description="Disordered" evidence="1">
    <location>
        <begin position="1"/>
        <end position="21"/>
    </location>
</feature>
<gene>
    <name evidence="2" type="ORF">EYZ11_010905</name>
</gene>
<dbReference type="Proteomes" id="UP000308092">
    <property type="component" value="Unassembled WGS sequence"/>
</dbReference>
<proteinExistence type="predicted"/>
<keyword evidence="3" id="KW-1185">Reference proteome</keyword>
<feature type="compositionally biased region" description="Basic and acidic residues" evidence="1">
    <location>
        <begin position="7"/>
        <end position="21"/>
    </location>
</feature>
<comment type="caution">
    <text evidence="2">The sequence shown here is derived from an EMBL/GenBank/DDBJ whole genome shotgun (WGS) entry which is preliminary data.</text>
</comment>
<evidence type="ECO:0000313" key="2">
    <source>
        <dbReference type="EMBL" id="THC89642.1"/>
    </source>
</evidence>
<dbReference type="EMBL" id="SOSA01000625">
    <property type="protein sequence ID" value="THC89642.1"/>
    <property type="molecule type" value="Genomic_DNA"/>
</dbReference>
<protein>
    <submittedName>
        <fullName evidence="2">Uncharacterized protein</fullName>
    </submittedName>
</protein>
<organism evidence="2 3">
    <name type="scientific">Aspergillus tanneri</name>
    <dbReference type="NCBI Taxonomy" id="1220188"/>
    <lineage>
        <taxon>Eukaryota</taxon>
        <taxon>Fungi</taxon>
        <taxon>Dikarya</taxon>
        <taxon>Ascomycota</taxon>
        <taxon>Pezizomycotina</taxon>
        <taxon>Eurotiomycetes</taxon>
        <taxon>Eurotiomycetidae</taxon>
        <taxon>Eurotiales</taxon>
        <taxon>Aspergillaceae</taxon>
        <taxon>Aspergillus</taxon>
        <taxon>Aspergillus subgen. Circumdati</taxon>
    </lineage>
</organism>
<dbReference type="VEuPathDB" id="FungiDB:EYZ11_010905"/>
<dbReference type="AlphaFoldDB" id="A0A4S3J4R6"/>
<reference evidence="2 3" key="1">
    <citation type="submission" date="2019-03" db="EMBL/GenBank/DDBJ databases">
        <title>The genome sequence of a newly discovered highly antifungal drug resistant Aspergillus species, Aspergillus tanneri NIH 1004.</title>
        <authorList>
            <person name="Mounaud S."/>
            <person name="Singh I."/>
            <person name="Joardar V."/>
            <person name="Pakala S."/>
            <person name="Pakala S."/>
            <person name="Venepally P."/>
            <person name="Hoover J."/>
            <person name="Nierman W."/>
            <person name="Chung J."/>
            <person name="Losada L."/>
        </authorList>
    </citation>
    <scope>NUCLEOTIDE SEQUENCE [LARGE SCALE GENOMIC DNA]</scope>
    <source>
        <strain evidence="2 3">NIH1004</strain>
    </source>
</reference>